<dbReference type="EMBL" id="CP014163">
    <property type="protein sequence ID" value="AMB99810.1"/>
    <property type="molecule type" value="Genomic_DNA"/>
</dbReference>
<dbReference type="KEGG" id="auh:AWM75_07460"/>
<proteinExistence type="inferred from homology"/>
<dbReference type="InterPro" id="IPR030393">
    <property type="entry name" value="G_ENGB_dom"/>
</dbReference>
<comment type="cofactor">
    <cofactor evidence="1">
        <name>Mg(2+)</name>
        <dbReference type="ChEBI" id="CHEBI:18420"/>
    </cofactor>
</comment>
<keyword evidence="8 10" id="KW-0717">Septation</keyword>
<dbReference type="RefSeq" id="WP_067980310.1">
    <property type="nucleotide sequence ID" value="NZ_CP014163.1"/>
</dbReference>
<dbReference type="AlphaFoldDB" id="A0A0X8FM34"/>
<dbReference type="FunFam" id="3.40.50.300:FF:000098">
    <property type="entry name" value="Probable GTP-binding protein EngB"/>
    <property type="match status" value="1"/>
</dbReference>
<gene>
    <name evidence="10 11" type="primary">engB</name>
    <name evidence="11" type="ORF">AWM75_07460</name>
</gene>
<dbReference type="STRING" id="128944.AWM75_07460"/>
<comment type="function">
    <text evidence="10">Necessary for normal cell division and for the maintenance of normal septation.</text>
</comment>
<comment type="similarity">
    <text evidence="2 10">Belongs to the TRAFAC class TrmE-Era-EngA-EngB-Septin-like GTPase superfamily. EngB GTPase family.</text>
</comment>
<evidence type="ECO:0000256" key="8">
    <source>
        <dbReference type="ARBA" id="ARBA00023210"/>
    </source>
</evidence>
<protein>
    <recommendedName>
        <fullName evidence="10">Probable GTP-binding protein EngB</fullName>
    </recommendedName>
</protein>
<dbReference type="Proteomes" id="UP000062260">
    <property type="component" value="Chromosome"/>
</dbReference>
<reference evidence="12" key="2">
    <citation type="submission" date="2016-01" db="EMBL/GenBank/DDBJ databases">
        <title>Six Aerococcus type strain genome sequencing and assembly using PacBio and Illumina Hiseq.</title>
        <authorList>
            <person name="Carkaci D."/>
            <person name="Dargis R."/>
            <person name="Nielsen X.C."/>
            <person name="Skovgaard O."/>
            <person name="Fuursted K."/>
            <person name="Christensen J.J."/>
        </authorList>
    </citation>
    <scope>NUCLEOTIDE SEQUENCE [LARGE SCALE GENOMIC DNA]</scope>
    <source>
        <strain evidence="12">CCUG42038B</strain>
    </source>
</reference>
<dbReference type="InterPro" id="IPR006073">
    <property type="entry name" value="GTP-bd"/>
</dbReference>
<dbReference type="Gene3D" id="3.40.50.300">
    <property type="entry name" value="P-loop containing nucleotide triphosphate hydrolases"/>
    <property type="match status" value="1"/>
</dbReference>
<keyword evidence="3 10" id="KW-0132">Cell division</keyword>
<keyword evidence="12" id="KW-1185">Reference proteome</keyword>
<dbReference type="InterPro" id="IPR027417">
    <property type="entry name" value="P-loop_NTPase"/>
</dbReference>
<evidence type="ECO:0000256" key="3">
    <source>
        <dbReference type="ARBA" id="ARBA00022618"/>
    </source>
</evidence>
<name>A0A0X8FM34_9LACT</name>
<evidence type="ECO:0000313" key="12">
    <source>
        <dbReference type="Proteomes" id="UP000062260"/>
    </source>
</evidence>
<dbReference type="Pfam" id="PF01926">
    <property type="entry name" value="MMR_HSR1"/>
    <property type="match status" value="1"/>
</dbReference>
<evidence type="ECO:0000256" key="2">
    <source>
        <dbReference type="ARBA" id="ARBA00009638"/>
    </source>
</evidence>
<dbReference type="OrthoDB" id="9804921at2"/>
<keyword evidence="5 10" id="KW-0547">Nucleotide-binding</keyword>
<dbReference type="InterPro" id="IPR019987">
    <property type="entry name" value="GTP-bd_ribosome_bio_YsxC"/>
</dbReference>
<dbReference type="PANTHER" id="PTHR11649">
    <property type="entry name" value="MSS1/TRME-RELATED GTP-BINDING PROTEIN"/>
    <property type="match status" value="1"/>
</dbReference>
<organism evidence="11 12">
    <name type="scientific">Aerococcus urinaehominis</name>
    <dbReference type="NCBI Taxonomy" id="128944"/>
    <lineage>
        <taxon>Bacteria</taxon>
        <taxon>Bacillati</taxon>
        <taxon>Bacillota</taxon>
        <taxon>Bacilli</taxon>
        <taxon>Lactobacillales</taxon>
        <taxon>Aerococcaceae</taxon>
        <taxon>Aerococcus</taxon>
    </lineage>
</organism>
<dbReference type="HAMAP" id="MF_00321">
    <property type="entry name" value="GTPase_EngB"/>
    <property type="match status" value="1"/>
</dbReference>
<reference evidence="11 12" key="1">
    <citation type="journal article" date="2016" name="Genome Announc.">
        <title>Complete Genome Sequences of Aerococcus christensenii CCUG 28831T, Aerococcus sanguinicola CCUG 43001T, Aerococcus urinae CCUG 36881T, Aerococcus urinaeequi CCUG 28094T, Aerococcus urinaehominis CCUG 42038 BT, and Aerococcus viridans CCUG 4311T.</title>
        <authorList>
            <person name="Carkaci D."/>
            <person name="Dargis R."/>
            <person name="Nielsen X.C."/>
            <person name="Skovgaard O."/>
            <person name="Fuursted K."/>
            <person name="Christensen J.J."/>
        </authorList>
    </citation>
    <scope>NUCLEOTIDE SEQUENCE [LARGE SCALE GENOMIC DNA]</scope>
    <source>
        <strain evidence="11 12">CCUG42038B</strain>
    </source>
</reference>
<evidence type="ECO:0000256" key="7">
    <source>
        <dbReference type="ARBA" id="ARBA00023134"/>
    </source>
</evidence>
<dbReference type="SUPFAM" id="SSF52540">
    <property type="entry name" value="P-loop containing nucleoside triphosphate hydrolases"/>
    <property type="match status" value="1"/>
</dbReference>
<keyword evidence="6" id="KW-0460">Magnesium</keyword>
<evidence type="ECO:0000256" key="1">
    <source>
        <dbReference type="ARBA" id="ARBA00001946"/>
    </source>
</evidence>
<evidence type="ECO:0000313" key="11">
    <source>
        <dbReference type="EMBL" id="AMB99810.1"/>
    </source>
</evidence>
<dbReference type="PROSITE" id="PS51706">
    <property type="entry name" value="G_ENGB"/>
    <property type="match status" value="1"/>
</dbReference>
<dbReference type="CDD" id="cd01876">
    <property type="entry name" value="YihA_EngB"/>
    <property type="match status" value="1"/>
</dbReference>
<keyword evidence="7 10" id="KW-0342">GTP-binding</keyword>
<dbReference type="GO" id="GO:0005829">
    <property type="term" value="C:cytosol"/>
    <property type="evidence" value="ECO:0007669"/>
    <property type="project" value="TreeGrafter"/>
</dbReference>
<dbReference type="GO" id="GO:0046872">
    <property type="term" value="F:metal ion binding"/>
    <property type="evidence" value="ECO:0007669"/>
    <property type="project" value="UniProtKB-KW"/>
</dbReference>
<dbReference type="NCBIfam" id="TIGR03598">
    <property type="entry name" value="GTPase_YsxC"/>
    <property type="match status" value="1"/>
</dbReference>
<evidence type="ECO:0000256" key="5">
    <source>
        <dbReference type="ARBA" id="ARBA00022741"/>
    </source>
</evidence>
<dbReference type="GO" id="GO:0000917">
    <property type="term" value="P:division septum assembly"/>
    <property type="evidence" value="ECO:0007669"/>
    <property type="project" value="UniProtKB-KW"/>
</dbReference>
<dbReference type="PANTHER" id="PTHR11649:SF13">
    <property type="entry name" value="ENGB-TYPE G DOMAIN-CONTAINING PROTEIN"/>
    <property type="match status" value="1"/>
</dbReference>
<dbReference type="NCBIfam" id="TIGR00231">
    <property type="entry name" value="small_GTP"/>
    <property type="match status" value="1"/>
</dbReference>
<keyword evidence="9 10" id="KW-0131">Cell cycle</keyword>
<evidence type="ECO:0000256" key="10">
    <source>
        <dbReference type="HAMAP-Rule" id="MF_00321"/>
    </source>
</evidence>
<accession>A0A0X8FM34</accession>
<keyword evidence="4" id="KW-0479">Metal-binding</keyword>
<evidence type="ECO:0000256" key="9">
    <source>
        <dbReference type="ARBA" id="ARBA00023306"/>
    </source>
</evidence>
<dbReference type="GO" id="GO:0005525">
    <property type="term" value="F:GTP binding"/>
    <property type="evidence" value="ECO:0007669"/>
    <property type="project" value="UniProtKB-UniRule"/>
</dbReference>
<dbReference type="InterPro" id="IPR005225">
    <property type="entry name" value="Small_GTP-bd"/>
</dbReference>
<evidence type="ECO:0000256" key="6">
    <source>
        <dbReference type="ARBA" id="ARBA00022842"/>
    </source>
</evidence>
<sequence>MPVHIQNAEFLISAVRPEQYPDPVLPEIALAGRSNVGKSSFINKLIGRKKLARTSSQPGKTQQLNYYQIEDAFYLVDVPGYGYAKVSKTEKEKWAKMLSRYFETRQNLEAVFLVVDFRHEPQKNDIQMKEFFDAHNIPYFVIATKTDKVKKSQWNKHLSQIYKGLGLETIDQILPFSSETGEGREEAWEVIAALLEGEYDQ</sequence>
<evidence type="ECO:0000256" key="4">
    <source>
        <dbReference type="ARBA" id="ARBA00022723"/>
    </source>
</evidence>